<sequence>MASFDYRLNPLYTIKECSSCGALYTTDYCCSKGGLVDKIIRERPPQNCATCGDPVDGLYCRPCAFMRKCLNEGWYTIHDENEILNTSESSNDNTNIVSAPQEPFVFNQDPGKNSSQSPPHIDHHCCYECGDSLDDIFCQRCTCKSCGKGAHYGYNCPPQIPIISNPEPCYNQNLNEILQNLQSLQQQCLLGTCQQCGCNEYDGVCFYCTVGNGTPINFSTPYSSNDSPSFANHPPQPQYVPYSCELCGNDSHYGYDCPPQVPFVYNQDPCFNQNFDYFPQTSPSFPQQYPCCEDCGGPHETFQCQPMNYYEPNPCYNSNYSGFDQTQPPQYTVNHPIFNAQNELLNSQNKIMEQMTSICDMVGQYMQKKEEDRRIAEDQAAKDRYWKIPICYDDDEDYTIAITPVLSTKEPVDSLIMEDEHLDAIPATESDEVIKSSVENLVPTPSESEGIPDKMCDVPLCNNPTPLEAFKEHSEIVVDFNDDSTSSDDGSPYGEDIEYVDASPPDSELVSLEVVENVTPEDGEIEDDVLREKLSKINLLIAKIEAMNSNPPPSSDFVTKSSSTSLNLFLEETNTFDNSLTESETFCFDLEENSSGSTTTLFDYSLPDYEAFYLDDDHIEEKSSGSTTTHADFSQYDSFIFDLSINPCTHADRSDCYHEEFTGELAHIISPPEYDCFYFKNEPDQGNFTMDVVEDIFDNLTRELRVHVPNILPTHPTLHLDSDFTLSSDSLGSDLVVSFPSITRNKIFNPGNKVVNTGILASKEKSPPSSSHRGFKASKLSHHKSLILIHGDNTPNLGVRHPDFYPP</sequence>
<comment type="caution">
    <text evidence="1">The sequence shown here is derived from an EMBL/GenBank/DDBJ whole genome shotgun (WGS) entry which is preliminary data.</text>
</comment>
<reference evidence="1" key="2">
    <citation type="submission" date="2022-01" db="EMBL/GenBank/DDBJ databases">
        <authorList>
            <person name="Yamashiro T."/>
            <person name="Shiraishi A."/>
            <person name="Satake H."/>
            <person name="Nakayama K."/>
        </authorList>
    </citation>
    <scope>NUCLEOTIDE SEQUENCE</scope>
</reference>
<reference evidence="1" key="1">
    <citation type="journal article" date="2022" name="Int. J. Mol. Sci.">
        <title>Draft Genome of Tanacetum Coccineum: Genomic Comparison of Closely Related Tanacetum-Family Plants.</title>
        <authorList>
            <person name="Yamashiro T."/>
            <person name="Shiraishi A."/>
            <person name="Nakayama K."/>
            <person name="Satake H."/>
        </authorList>
    </citation>
    <scope>NUCLEOTIDE SEQUENCE</scope>
</reference>
<accession>A0ABQ5GUF6</accession>
<dbReference type="Proteomes" id="UP001151760">
    <property type="component" value="Unassembled WGS sequence"/>
</dbReference>
<evidence type="ECO:0000313" key="1">
    <source>
        <dbReference type="EMBL" id="GJT79281.1"/>
    </source>
</evidence>
<gene>
    <name evidence="1" type="ORF">Tco_1053623</name>
</gene>
<evidence type="ECO:0000313" key="2">
    <source>
        <dbReference type="Proteomes" id="UP001151760"/>
    </source>
</evidence>
<proteinExistence type="predicted"/>
<dbReference type="EMBL" id="BQNB010018884">
    <property type="protein sequence ID" value="GJT79281.1"/>
    <property type="molecule type" value="Genomic_DNA"/>
</dbReference>
<protein>
    <recommendedName>
        <fullName evidence="3">CCHC-type domain-containing protein</fullName>
    </recommendedName>
</protein>
<name>A0ABQ5GUF6_9ASTR</name>
<keyword evidence="2" id="KW-1185">Reference proteome</keyword>
<organism evidence="1 2">
    <name type="scientific">Tanacetum coccineum</name>
    <dbReference type="NCBI Taxonomy" id="301880"/>
    <lineage>
        <taxon>Eukaryota</taxon>
        <taxon>Viridiplantae</taxon>
        <taxon>Streptophyta</taxon>
        <taxon>Embryophyta</taxon>
        <taxon>Tracheophyta</taxon>
        <taxon>Spermatophyta</taxon>
        <taxon>Magnoliopsida</taxon>
        <taxon>eudicotyledons</taxon>
        <taxon>Gunneridae</taxon>
        <taxon>Pentapetalae</taxon>
        <taxon>asterids</taxon>
        <taxon>campanulids</taxon>
        <taxon>Asterales</taxon>
        <taxon>Asteraceae</taxon>
        <taxon>Asteroideae</taxon>
        <taxon>Anthemideae</taxon>
        <taxon>Anthemidinae</taxon>
        <taxon>Tanacetum</taxon>
    </lineage>
</organism>
<evidence type="ECO:0008006" key="3">
    <source>
        <dbReference type="Google" id="ProtNLM"/>
    </source>
</evidence>